<evidence type="ECO:0000313" key="2">
    <source>
        <dbReference type="EMBL" id="KAF2485931.1"/>
    </source>
</evidence>
<dbReference type="OrthoDB" id="1044435at2759"/>
<dbReference type="RefSeq" id="XP_033592500.1">
    <property type="nucleotide sequence ID" value="XM_033738598.1"/>
</dbReference>
<organism evidence="2 3">
    <name type="scientific">Neohortaea acidophila</name>
    <dbReference type="NCBI Taxonomy" id="245834"/>
    <lineage>
        <taxon>Eukaryota</taxon>
        <taxon>Fungi</taxon>
        <taxon>Dikarya</taxon>
        <taxon>Ascomycota</taxon>
        <taxon>Pezizomycotina</taxon>
        <taxon>Dothideomycetes</taxon>
        <taxon>Dothideomycetidae</taxon>
        <taxon>Mycosphaerellales</taxon>
        <taxon>Teratosphaeriaceae</taxon>
        <taxon>Neohortaea</taxon>
    </lineage>
</organism>
<dbReference type="Gene3D" id="3.10.490.10">
    <property type="entry name" value="Gamma-glutamyl cyclotransferase-like"/>
    <property type="match status" value="1"/>
</dbReference>
<gene>
    <name evidence="2" type="ORF">BDY17DRAFT_67634</name>
</gene>
<dbReference type="GeneID" id="54479600"/>
<sequence length="335" mass="38062">MHWHAIMERLSLVEDAYSAAYDNPVEHTAALDHPKERKVHERPTSIPHGQDNTQDCWPMDRHSHASYSSSERLSRASDGASTDHSRNDEEQHSQVPMPTSATGMTTFAHERALRTRIRASKLVRDGEYDMKKYTPTFIHDCLMLPGSLANLLGKSSAEDIIHRMTPALLHGFRACIHPEDQKPCLLPSADSLDYVQGMVIFGQGRAGRDRIHEHYRPHARRVKAQVEIDVLVPAPSYLPEERWKLQRKTISAHLWLWADMEALDGRTTSLSRRWKLEDYLAGDLADEDDEEEEKIVSTDLDSIEDEGGSIDGDAPDAGHYFITQPWAPWSRTDVQ</sequence>
<feature type="compositionally biased region" description="Polar residues" evidence="1">
    <location>
        <begin position="93"/>
        <end position="104"/>
    </location>
</feature>
<feature type="compositionally biased region" description="Basic and acidic residues" evidence="1">
    <location>
        <begin position="29"/>
        <end position="43"/>
    </location>
</feature>
<proteinExistence type="predicted"/>
<evidence type="ECO:0000256" key="1">
    <source>
        <dbReference type="SAM" id="MobiDB-lite"/>
    </source>
</evidence>
<feature type="compositionally biased region" description="Basic and acidic residues" evidence="1">
    <location>
        <begin position="81"/>
        <end position="92"/>
    </location>
</feature>
<name>A0A6A6Q1N1_9PEZI</name>
<protein>
    <submittedName>
        <fullName evidence="2">Uncharacterized protein</fullName>
    </submittedName>
</protein>
<dbReference type="EMBL" id="MU001632">
    <property type="protein sequence ID" value="KAF2485931.1"/>
    <property type="molecule type" value="Genomic_DNA"/>
</dbReference>
<dbReference type="AlphaFoldDB" id="A0A6A6Q1N1"/>
<accession>A0A6A6Q1N1</accession>
<evidence type="ECO:0000313" key="3">
    <source>
        <dbReference type="Proteomes" id="UP000799767"/>
    </source>
</evidence>
<keyword evidence="3" id="KW-1185">Reference proteome</keyword>
<dbReference type="Proteomes" id="UP000799767">
    <property type="component" value="Unassembled WGS sequence"/>
</dbReference>
<feature type="region of interest" description="Disordered" evidence="1">
    <location>
        <begin position="28"/>
        <end position="104"/>
    </location>
</feature>
<reference evidence="2" key="1">
    <citation type="journal article" date="2020" name="Stud. Mycol.">
        <title>101 Dothideomycetes genomes: a test case for predicting lifestyles and emergence of pathogens.</title>
        <authorList>
            <person name="Haridas S."/>
            <person name="Albert R."/>
            <person name="Binder M."/>
            <person name="Bloem J."/>
            <person name="Labutti K."/>
            <person name="Salamov A."/>
            <person name="Andreopoulos B."/>
            <person name="Baker S."/>
            <person name="Barry K."/>
            <person name="Bills G."/>
            <person name="Bluhm B."/>
            <person name="Cannon C."/>
            <person name="Castanera R."/>
            <person name="Culley D."/>
            <person name="Daum C."/>
            <person name="Ezra D."/>
            <person name="Gonzalez J."/>
            <person name="Henrissat B."/>
            <person name="Kuo A."/>
            <person name="Liang C."/>
            <person name="Lipzen A."/>
            <person name="Lutzoni F."/>
            <person name="Magnuson J."/>
            <person name="Mondo S."/>
            <person name="Nolan M."/>
            <person name="Ohm R."/>
            <person name="Pangilinan J."/>
            <person name="Park H.-J."/>
            <person name="Ramirez L."/>
            <person name="Alfaro M."/>
            <person name="Sun H."/>
            <person name="Tritt A."/>
            <person name="Yoshinaga Y."/>
            <person name="Zwiers L.-H."/>
            <person name="Turgeon B."/>
            <person name="Goodwin S."/>
            <person name="Spatafora J."/>
            <person name="Crous P."/>
            <person name="Grigoriev I."/>
        </authorList>
    </citation>
    <scope>NUCLEOTIDE SEQUENCE</scope>
    <source>
        <strain evidence="2">CBS 113389</strain>
    </source>
</reference>
<feature type="region of interest" description="Disordered" evidence="1">
    <location>
        <begin position="285"/>
        <end position="318"/>
    </location>
</feature>